<keyword evidence="6 7" id="KW-0472">Membrane</keyword>
<feature type="transmembrane region" description="Helical" evidence="7">
    <location>
        <begin position="304"/>
        <end position="328"/>
    </location>
</feature>
<evidence type="ECO:0000256" key="1">
    <source>
        <dbReference type="ARBA" id="ARBA00004477"/>
    </source>
</evidence>
<feature type="transmembrane region" description="Helical" evidence="7">
    <location>
        <begin position="421"/>
        <end position="440"/>
    </location>
</feature>
<evidence type="ECO:0000256" key="2">
    <source>
        <dbReference type="ARBA" id="ARBA00009045"/>
    </source>
</evidence>
<feature type="transmembrane region" description="Helical" evidence="7">
    <location>
        <begin position="340"/>
        <end position="361"/>
    </location>
</feature>
<evidence type="ECO:0000313" key="10">
    <source>
        <dbReference type="Proteomes" id="UP001519460"/>
    </source>
</evidence>
<dbReference type="Pfam" id="PF01694">
    <property type="entry name" value="Rhomboid"/>
    <property type="match status" value="1"/>
</dbReference>
<keyword evidence="4" id="KW-0256">Endoplasmic reticulum</keyword>
<evidence type="ECO:0000256" key="4">
    <source>
        <dbReference type="ARBA" id="ARBA00022824"/>
    </source>
</evidence>
<reference evidence="9 10" key="1">
    <citation type="journal article" date="2023" name="Sci. Data">
        <title>Genome assembly of the Korean intertidal mud-creeper Batillaria attramentaria.</title>
        <authorList>
            <person name="Patra A.K."/>
            <person name="Ho P.T."/>
            <person name="Jun S."/>
            <person name="Lee S.J."/>
            <person name="Kim Y."/>
            <person name="Won Y.J."/>
        </authorList>
    </citation>
    <scope>NUCLEOTIDE SEQUENCE [LARGE SCALE GENOMIC DNA]</scope>
    <source>
        <strain evidence="9">Wonlab-2016</strain>
    </source>
</reference>
<dbReference type="InterPro" id="IPR035952">
    <property type="entry name" value="Rhomboid-like_sf"/>
</dbReference>
<keyword evidence="10" id="KW-1185">Reference proteome</keyword>
<name>A0ABD0M1S3_9CAEN</name>
<evidence type="ECO:0000256" key="7">
    <source>
        <dbReference type="SAM" id="Phobius"/>
    </source>
</evidence>
<dbReference type="PANTHER" id="PTHR45965">
    <property type="entry name" value="INACTIVE RHOMBOID PROTEIN"/>
    <property type="match status" value="1"/>
</dbReference>
<evidence type="ECO:0000256" key="5">
    <source>
        <dbReference type="ARBA" id="ARBA00022989"/>
    </source>
</evidence>
<evidence type="ECO:0000313" key="9">
    <source>
        <dbReference type="EMBL" id="KAK7505246.1"/>
    </source>
</evidence>
<feature type="transmembrane region" description="Helical" evidence="7">
    <location>
        <begin position="51"/>
        <end position="74"/>
    </location>
</feature>
<gene>
    <name evidence="9" type="ORF">BaRGS_00003408</name>
</gene>
<feature type="domain" description="Peptidase S54 rhomboid" evidence="8">
    <location>
        <begin position="299"/>
        <end position="435"/>
    </location>
</feature>
<comment type="subcellular location">
    <subcellularLocation>
        <location evidence="1">Endoplasmic reticulum membrane</location>
        <topology evidence="1">Multi-pass membrane protein</topology>
    </subcellularLocation>
</comment>
<dbReference type="EMBL" id="JACVVK020000011">
    <property type="protein sequence ID" value="KAK7505246.1"/>
    <property type="molecule type" value="Genomic_DNA"/>
</dbReference>
<dbReference type="PANTHER" id="PTHR45965:SF3">
    <property type="entry name" value="INACTIVE RHOMBOID PROTEIN 1"/>
    <property type="match status" value="1"/>
</dbReference>
<dbReference type="FunFam" id="1.20.1540.10:FF:000025">
    <property type="entry name" value="Putative rhomboid family"/>
    <property type="match status" value="1"/>
</dbReference>
<dbReference type="Gene3D" id="1.20.1540.10">
    <property type="entry name" value="Rhomboid-like"/>
    <property type="match status" value="1"/>
</dbReference>
<dbReference type="AlphaFoldDB" id="A0ABD0M1S3"/>
<comment type="caution">
    <text evidence="9">The sequence shown here is derived from an EMBL/GenBank/DDBJ whole genome shotgun (WGS) entry which is preliminary data.</text>
</comment>
<feature type="transmembrane region" description="Helical" evidence="7">
    <location>
        <begin position="395"/>
        <end position="415"/>
    </location>
</feature>
<evidence type="ECO:0000259" key="8">
    <source>
        <dbReference type="Pfam" id="PF01694"/>
    </source>
</evidence>
<evidence type="ECO:0000256" key="6">
    <source>
        <dbReference type="ARBA" id="ARBA00023136"/>
    </source>
</evidence>
<dbReference type="InterPro" id="IPR022764">
    <property type="entry name" value="Peptidase_S54_rhomboid_dom"/>
</dbReference>
<keyword evidence="5 7" id="KW-1133">Transmembrane helix</keyword>
<feature type="transmembrane region" description="Helical" evidence="7">
    <location>
        <begin position="452"/>
        <end position="473"/>
    </location>
</feature>
<dbReference type="SUPFAM" id="SSF144091">
    <property type="entry name" value="Rhomboid-like"/>
    <property type="match status" value="1"/>
</dbReference>
<comment type="similarity">
    <text evidence="2">Belongs to the peptidase S54 family.</text>
</comment>
<accession>A0ABD0M1S3</accession>
<sequence length="512" mass="57562">MQSRRPTQEEADEQHFGISVVGRYFRQSIHLQTFTTDVKQQIDELDDHRPYFTYWATFVQTVIFVVSVAVYGIAPFGFGVHYDSKTISLSNMAREQRTRGEKANIWVGPRQADLIHLGAKYSPCMRVDAQIQAAIQRDLVEENTTACCVRNDGSGCVQRVQSQCKILSTWKKWGRNDSKLVAPDGRTSGTVCGQDPSYCIRPASAEPFAWPDSIIDWPLCEKTKRPNHSVTSGRDRHMSCEIVGRPCCHGIQGECTITTLEHCDLLRGFFHPEAYLCAQVNCFEQICGMIPFAVEKRPDQFYRLWTSLFLHGGLFHLAVTIVFQMLIMRDMEKLTGAIRMAIIYIGSGIAGNLASCTFLPYQVEAGPSGSQFGVLACLLVEVLQSYQMYKRPHIAILKLVGPICALFVLGLLPWFDNWAHLFGFFWGFLLAFSVMPYVSFGTFDRHRKIVTIVVALGAAIGLFIILVIIFYVAPLTECAACSYFTCVPFTAGLCDDSHVNLKSRQTYSAFYN</sequence>
<dbReference type="Proteomes" id="UP001519460">
    <property type="component" value="Unassembled WGS sequence"/>
</dbReference>
<dbReference type="InterPro" id="IPR051512">
    <property type="entry name" value="Inactive_Rhomboid"/>
</dbReference>
<protein>
    <recommendedName>
        <fullName evidence="8">Peptidase S54 rhomboid domain-containing protein</fullName>
    </recommendedName>
</protein>
<organism evidence="9 10">
    <name type="scientific">Batillaria attramentaria</name>
    <dbReference type="NCBI Taxonomy" id="370345"/>
    <lineage>
        <taxon>Eukaryota</taxon>
        <taxon>Metazoa</taxon>
        <taxon>Spiralia</taxon>
        <taxon>Lophotrochozoa</taxon>
        <taxon>Mollusca</taxon>
        <taxon>Gastropoda</taxon>
        <taxon>Caenogastropoda</taxon>
        <taxon>Sorbeoconcha</taxon>
        <taxon>Cerithioidea</taxon>
        <taxon>Batillariidae</taxon>
        <taxon>Batillaria</taxon>
    </lineage>
</organism>
<dbReference type="GO" id="GO:0005789">
    <property type="term" value="C:endoplasmic reticulum membrane"/>
    <property type="evidence" value="ECO:0007669"/>
    <property type="project" value="UniProtKB-SubCell"/>
</dbReference>
<proteinExistence type="inferred from homology"/>
<keyword evidence="3 7" id="KW-0812">Transmembrane</keyword>
<evidence type="ECO:0000256" key="3">
    <source>
        <dbReference type="ARBA" id="ARBA00022692"/>
    </source>
</evidence>